<name>A0A150M4H0_9BACI</name>
<gene>
    <name evidence="1" type="ORF">B4135_0154</name>
</gene>
<sequence length="38" mass="4428">MVSGRSFLLFTIWFLSVSRGIAPTRAFKKEKHQAEWSD</sequence>
<dbReference type="AlphaFoldDB" id="A0A150M4H0"/>
<evidence type="ECO:0000313" key="1">
    <source>
        <dbReference type="EMBL" id="KYD19507.1"/>
    </source>
</evidence>
<protein>
    <submittedName>
        <fullName evidence="1">Uncharacterized protein</fullName>
    </submittedName>
</protein>
<reference evidence="1 2" key="1">
    <citation type="submission" date="2016-01" db="EMBL/GenBank/DDBJ databases">
        <title>Draft Genome Sequences of Seven Thermophilic Sporeformers Isolated from Foods.</title>
        <authorList>
            <person name="Berendsen E.M."/>
            <person name="Wells-Bennik M.H."/>
            <person name="Krawcyk A.O."/>
            <person name="De Jong A."/>
            <person name="Holsappel S."/>
            <person name="Eijlander R.T."/>
            <person name="Kuipers O.P."/>
        </authorList>
    </citation>
    <scope>NUCLEOTIDE SEQUENCE [LARGE SCALE GENOMIC DNA]</scope>
    <source>
        <strain evidence="1 2">B4135</strain>
    </source>
</reference>
<dbReference type="Proteomes" id="UP000075683">
    <property type="component" value="Unassembled WGS sequence"/>
</dbReference>
<dbReference type="EMBL" id="LQYT01000038">
    <property type="protein sequence ID" value="KYD19507.1"/>
    <property type="molecule type" value="Genomic_DNA"/>
</dbReference>
<accession>A0A150M4H0</accession>
<proteinExistence type="predicted"/>
<evidence type="ECO:0000313" key="2">
    <source>
        <dbReference type="Proteomes" id="UP000075683"/>
    </source>
</evidence>
<comment type="caution">
    <text evidence="1">The sequence shown here is derived from an EMBL/GenBank/DDBJ whole genome shotgun (WGS) entry which is preliminary data.</text>
</comment>
<organism evidence="1 2">
    <name type="scientific">Caldibacillus debilis</name>
    <dbReference type="NCBI Taxonomy" id="301148"/>
    <lineage>
        <taxon>Bacteria</taxon>
        <taxon>Bacillati</taxon>
        <taxon>Bacillota</taxon>
        <taxon>Bacilli</taxon>
        <taxon>Bacillales</taxon>
        <taxon>Bacillaceae</taxon>
        <taxon>Caldibacillus</taxon>
    </lineage>
</organism>